<name>A0ABW8TZ91_9CLOT</name>
<protein>
    <submittedName>
        <fullName evidence="1">Uncharacterized protein</fullName>
    </submittedName>
</protein>
<dbReference type="EMBL" id="JBJHZY010000006">
    <property type="protein sequence ID" value="MFL0270145.1"/>
    <property type="molecule type" value="Genomic_DNA"/>
</dbReference>
<organism evidence="1 2">
    <name type="scientific">Candidatus Clostridium radicumherbarum</name>
    <dbReference type="NCBI Taxonomy" id="3381662"/>
    <lineage>
        <taxon>Bacteria</taxon>
        <taxon>Bacillati</taxon>
        <taxon>Bacillota</taxon>
        <taxon>Clostridia</taxon>
        <taxon>Eubacteriales</taxon>
        <taxon>Clostridiaceae</taxon>
        <taxon>Clostridium</taxon>
    </lineage>
</organism>
<proteinExistence type="predicted"/>
<comment type="caution">
    <text evidence="1">The sequence shown here is derived from an EMBL/GenBank/DDBJ whole genome shotgun (WGS) entry which is preliminary data.</text>
</comment>
<sequence>MKRNPYKIILIILSIGMVFYMTSCNIEKNKTIDITVDNDMCNASLNINTGYNNELVITLVNEESEPPSEVFVEILVNGKSVYNDKLKIEQDKFSHAGIYRCYFDSIRYLERNYENVSLFVGFDNKNITIPLTSIKIIK</sequence>
<evidence type="ECO:0000313" key="2">
    <source>
        <dbReference type="Proteomes" id="UP001623661"/>
    </source>
</evidence>
<dbReference type="RefSeq" id="WP_406766777.1">
    <property type="nucleotide sequence ID" value="NZ_JBJHZY010000006.1"/>
</dbReference>
<accession>A0ABW8TZ91</accession>
<keyword evidence="2" id="KW-1185">Reference proteome</keyword>
<reference evidence="1 2" key="1">
    <citation type="submission" date="2024-11" db="EMBL/GenBank/DDBJ databases">
        <authorList>
            <person name="Heng Y.C."/>
            <person name="Lim A.C.H."/>
            <person name="Lee J.K.Y."/>
            <person name="Kittelmann S."/>
        </authorList>
    </citation>
    <scope>NUCLEOTIDE SEQUENCE [LARGE SCALE GENOMIC DNA]</scope>
    <source>
        <strain evidence="1 2">WILCCON 0202</strain>
    </source>
</reference>
<evidence type="ECO:0000313" key="1">
    <source>
        <dbReference type="EMBL" id="MFL0270145.1"/>
    </source>
</evidence>
<dbReference type="Proteomes" id="UP001623661">
    <property type="component" value="Unassembled WGS sequence"/>
</dbReference>
<gene>
    <name evidence="1" type="ORF">ACJDUH_18860</name>
</gene>